<dbReference type="PANTHER" id="PTHR31689">
    <property type="entry name" value="DIAMINOPIMELATE EPIMERASE, CHLOROPLASTIC"/>
    <property type="match status" value="1"/>
</dbReference>
<dbReference type="HOGENOM" id="CLU_053306_1_1_6"/>
<dbReference type="GO" id="GO:0005829">
    <property type="term" value="C:cytosol"/>
    <property type="evidence" value="ECO:0007669"/>
    <property type="project" value="TreeGrafter"/>
</dbReference>
<gene>
    <name evidence="3" type="ordered locus">CRP_178</name>
</gene>
<keyword evidence="2" id="KW-0413">Isomerase</keyword>
<dbReference type="KEGG" id="crp:CRP_178"/>
<evidence type="ECO:0000313" key="4">
    <source>
        <dbReference type="Proteomes" id="UP000000777"/>
    </source>
</evidence>
<comment type="similarity">
    <text evidence="1">Belongs to the diaminopimelate epimerase family.</text>
</comment>
<dbReference type="GO" id="GO:0009089">
    <property type="term" value="P:lysine biosynthetic process via diaminopimelate"/>
    <property type="evidence" value="ECO:0007669"/>
    <property type="project" value="InterPro"/>
</dbReference>
<evidence type="ECO:0000256" key="1">
    <source>
        <dbReference type="ARBA" id="ARBA00010219"/>
    </source>
</evidence>
<dbReference type="InterPro" id="IPR001653">
    <property type="entry name" value="DAP_epimerase_DapF"/>
</dbReference>
<organism evidence="3 4">
    <name type="scientific">Carsonella ruddii (strain PV)</name>
    <dbReference type="NCBI Taxonomy" id="387662"/>
    <lineage>
        <taxon>Bacteria</taxon>
        <taxon>Pseudomonadati</taxon>
        <taxon>Pseudomonadota</taxon>
        <taxon>Gammaproteobacteria</taxon>
        <taxon>Oceanospirillales</taxon>
        <taxon>Halomonadaceae</taxon>
        <taxon>Zymobacter group</taxon>
        <taxon>Candidatus Carsonella</taxon>
    </lineage>
</organism>
<dbReference type="Gene3D" id="3.10.310.10">
    <property type="entry name" value="Diaminopimelate Epimerase, Chain A, domain 1"/>
    <property type="match status" value="2"/>
</dbReference>
<dbReference type="OrthoDB" id="9805408at2"/>
<evidence type="ECO:0000313" key="3">
    <source>
        <dbReference type="EMBL" id="BAF35209.1"/>
    </source>
</evidence>
<evidence type="ECO:0000256" key="2">
    <source>
        <dbReference type="ARBA" id="ARBA00023235"/>
    </source>
</evidence>
<protein>
    <submittedName>
        <fullName evidence="3">Diaminopimelate epimerase</fullName>
    </submittedName>
</protein>
<dbReference type="STRING" id="387662.CRP_178"/>
<dbReference type="PANTHER" id="PTHR31689:SF0">
    <property type="entry name" value="DIAMINOPIMELATE EPIMERASE"/>
    <property type="match status" value="1"/>
</dbReference>
<dbReference type="EMBL" id="AP009180">
    <property type="protein sequence ID" value="BAF35209.1"/>
    <property type="molecule type" value="Genomic_DNA"/>
</dbReference>
<sequence length="251" mass="29779">MYKFLKLHSCGNDFLIFFKKVNDFLISKFINKKSGITCDQILIIKKIILDKNIIKIEIINNNLSRANNCGNGIRSLSWFFLKKKKTNSIIKFPVKNNFILSYKNKKKNIISFFKIPNFFKKIILRIEFYFLKSGFVELNNLHFITIIKNIKTYYLFFFYNKINFFFNNIVNIEFIQIVKNNEFYIRIFEKGVGETYSCGTGIISSCYYINNINKKINLFNVYSLGGFSKISFFDKFIILTNKINFCCFGYL</sequence>
<proteinExistence type="inferred from homology"/>
<dbReference type="Pfam" id="PF01678">
    <property type="entry name" value="DAP_epimerase"/>
    <property type="match status" value="1"/>
</dbReference>
<dbReference type="GO" id="GO:0008837">
    <property type="term" value="F:diaminopimelate epimerase activity"/>
    <property type="evidence" value="ECO:0007669"/>
    <property type="project" value="InterPro"/>
</dbReference>
<dbReference type="RefSeq" id="WP_011672401.1">
    <property type="nucleotide sequence ID" value="NC_008512.1"/>
</dbReference>
<name>Q05FG2_CARRP</name>
<dbReference type="SUPFAM" id="SSF54506">
    <property type="entry name" value="Diaminopimelate epimerase-like"/>
    <property type="match status" value="2"/>
</dbReference>
<reference evidence="3 4" key="1">
    <citation type="journal article" date="2006" name="Science">
        <title>The 160-kilobase genome of the bacterial endosymbiont Carsonella.</title>
        <authorList>
            <person name="Nakabachi A."/>
            <person name="Yamashita A."/>
            <person name="Toh H."/>
            <person name="Ishikawa H."/>
            <person name="Dunbar H."/>
            <person name="Moran N."/>
            <person name="Hattori M."/>
        </authorList>
    </citation>
    <scope>NUCLEOTIDE SEQUENCE [LARGE SCALE GENOMIC DNA]</scope>
    <source>
        <strain evidence="3 4">PV</strain>
    </source>
</reference>
<dbReference type="Proteomes" id="UP000000777">
    <property type="component" value="Chromosome"/>
</dbReference>
<accession>Q05FG2</accession>
<dbReference type="AlphaFoldDB" id="Q05FG2"/>